<comment type="caution">
    <text evidence="1">The sequence shown here is derived from an EMBL/GenBank/DDBJ whole genome shotgun (WGS) entry which is preliminary data.</text>
</comment>
<accession>A0A839QD83</accession>
<reference evidence="1 2" key="1">
    <citation type="submission" date="2020-08" db="EMBL/GenBank/DDBJ databases">
        <title>Sequencing the genomes of 1000 actinobacteria strains.</title>
        <authorList>
            <person name="Klenk H.-P."/>
        </authorList>
    </citation>
    <scope>NUCLEOTIDE SEQUENCE [LARGE SCALE GENOMIC DNA]</scope>
    <source>
        <strain evidence="1 2">DSM 22826</strain>
    </source>
</reference>
<keyword evidence="2" id="KW-1185">Reference proteome</keyword>
<dbReference type="AlphaFoldDB" id="A0A839QD83"/>
<dbReference type="Proteomes" id="UP000523000">
    <property type="component" value="Unassembled WGS sequence"/>
</dbReference>
<name>A0A839QD83_9MICC</name>
<dbReference type="RefSeq" id="WP_183509211.1">
    <property type="nucleotide sequence ID" value="NZ_BAABGK010000081.1"/>
</dbReference>
<dbReference type="EMBL" id="JACHVS010000001">
    <property type="protein sequence ID" value="MBB2993860.1"/>
    <property type="molecule type" value="Genomic_DNA"/>
</dbReference>
<organism evidence="1 2">
    <name type="scientific">Paeniglutamicibacter cryotolerans</name>
    <dbReference type="NCBI Taxonomy" id="670079"/>
    <lineage>
        <taxon>Bacteria</taxon>
        <taxon>Bacillati</taxon>
        <taxon>Actinomycetota</taxon>
        <taxon>Actinomycetes</taxon>
        <taxon>Micrococcales</taxon>
        <taxon>Micrococcaceae</taxon>
        <taxon>Paeniglutamicibacter</taxon>
    </lineage>
</organism>
<evidence type="ECO:0000313" key="1">
    <source>
        <dbReference type="EMBL" id="MBB2993860.1"/>
    </source>
</evidence>
<gene>
    <name evidence="1" type="ORF">E9229_000051</name>
</gene>
<evidence type="ECO:0000313" key="2">
    <source>
        <dbReference type="Proteomes" id="UP000523000"/>
    </source>
</evidence>
<proteinExistence type="predicted"/>
<sequence length="104" mass="11277">MESTIVATPHAHRINAWLLYVAARPFVLVDGHRHPARWGRPTTISVTPGTHAVAVGIMYRGTHWLLGTDGRSFDVAAGQTLTVEARNGALNSDPFILTADHQAL</sequence>
<protein>
    <submittedName>
        <fullName evidence="1">Uncharacterized protein</fullName>
    </submittedName>
</protein>